<evidence type="ECO:0000256" key="1">
    <source>
        <dbReference type="ARBA" id="ARBA00022512"/>
    </source>
</evidence>
<keyword evidence="2" id="KW-0964">Secreted</keyword>
<feature type="domain" description="Gram-positive cocci surface proteins LPxTG" evidence="7">
    <location>
        <begin position="257"/>
        <end position="297"/>
    </location>
</feature>
<evidence type="ECO:0000256" key="3">
    <source>
        <dbReference type="ARBA" id="ARBA00022729"/>
    </source>
</evidence>
<keyword evidence="9" id="KW-1185">Reference proteome</keyword>
<proteinExistence type="predicted"/>
<dbReference type="AlphaFoldDB" id="A0A940MES4"/>
<evidence type="ECO:0000256" key="6">
    <source>
        <dbReference type="SAM" id="Phobius"/>
    </source>
</evidence>
<dbReference type="NCBIfam" id="NF041528">
    <property type="entry name" value="strep_LAETG"/>
    <property type="match status" value="1"/>
</dbReference>
<dbReference type="PRINTS" id="PR01217">
    <property type="entry name" value="PRICHEXTENSN"/>
</dbReference>
<keyword evidence="1" id="KW-0134">Cell wall</keyword>
<keyword evidence="6" id="KW-0472">Membrane</keyword>
<dbReference type="PROSITE" id="PS50847">
    <property type="entry name" value="GRAM_POS_ANCHORING"/>
    <property type="match status" value="1"/>
</dbReference>
<keyword evidence="6" id="KW-1133">Transmembrane helix</keyword>
<accession>A0A940MES4</accession>
<feature type="compositionally biased region" description="Low complexity" evidence="5">
    <location>
        <begin position="173"/>
        <end position="246"/>
    </location>
</feature>
<dbReference type="EMBL" id="JAGIQL010000091">
    <property type="protein sequence ID" value="MBP0459919.1"/>
    <property type="molecule type" value="Genomic_DNA"/>
</dbReference>
<comment type="caution">
    <text evidence="8">The sequence shown here is derived from an EMBL/GenBank/DDBJ whole genome shotgun (WGS) entry which is preliminary data.</text>
</comment>
<evidence type="ECO:0000313" key="9">
    <source>
        <dbReference type="Proteomes" id="UP000670475"/>
    </source>
</evidence>
<reference evidence="8" key="1">
    <citation type="submission" date="2021-03" db="EMBL/GenBank/DDBJ databases">
        <title>Whole genome sequence of Streptomyces bomunensis MMS17-BM035.</title>
        <authorList>
            <person name="Lee J.H."/>
        </authorList>
    </citation>
    <scope>NUCLEOTIDE SEQUENCE</scope>
    <source>
        <strain evidence="8">MMS17-BM035</strain>
    </source>
</reference>
<dbReference type="Proteomes" id="UP000670475">
    <property type="component" value="Unassembled WGS sequence"/>
</dbReference>
<gene>
    <name evidence="8" type="ORF">JFN87_20825</name>
</gene>
<name>A0A940MES4_9ACTN</name>
<keyword evidence="6" id="KW-0812">Transmembrane</keyword>
<evidence type="ECO:0000259" key="7">
    <source>
        <dbReference type="PROSITE" id="PS50847"/>
    </source>
</evidence>
<feature type="region of interest" description="Disordered" evidence="5">
    <location>
        <begin position="158"/>
        <end position="265"/>
    </location>
</feature>
<protein>
    <submittedName>
        <fullName evidence="8">LPXTG cell wall anchor domain-containing protein</fullName>
    </submittedName>
</protein>
<evidence type="ECO:0000256" key="5">
    <source>
        <dbReference type="SAM" id="MobiDB-lite"/>
    </source>
</evidence>
<dbReference type="InterPro" id="IPR019931">
    <property type="entry name" value="LPXTG_anchor"/>
</dbReference>
<evidence type="ECO:0000313" key="8">
    <source>
        <dbReference type="EMBL" id="MBP0459919.1"/>
    </source>
</evidence>
<keyword evidence="4" id="KW-0572">Peptidoglycan-anchor</keyword>
<feature type="transmembrane region" description="Helical" evidence="6">
    <location>
        <begin position="270"/>
        <end position="288"/>
    </location>
</feature>
<dbReference type="NCBIfam" id="TIGR01167">
    <property type="entry name" value="LPXTG_anchor"/>
    <property type="match status" value="1"/>
</dbReference>
<organism evidence="8 9">
    <name type="scientific">Streptomyces montanisoli</name>
    <dbReference type="NCBI Taxonomy" id="2798581"/>
    <lineage>
        <taxon>Bacteria</taxon>
        <taxon>Bacillati</taxon>
        <taxon>Actinomycetota</taxon>
        <taxon>Actinomycetes</taxon>
        <taxon>Kitasatosporales</taxon>
        <taxon>Streptomycetaceae</taxon>
        <taxon>Streptomyces</taxon>
    </lineage>
</organism>
<evidence type="ECO:0000256" key="2">
    <source>
        <dbReference type="ARBA" id="ARBA00022525"/>
    </source>
</evidence>
<evidence type="ECO:0000256" key="4">
    <source>
        <dbReference type="ARBA" id="ARBA00023088"/>
    </source>
</evidence>
<feature type="compositionally biased region" description="Polar residues" evidence="5">
    <location>
        <begin position="250"/>
        <end position="265"/>
    </location>
</feature>
<sequence length="297" mass="29789">MGSMAAALSLAGVGTASADDGGQGAHCDNVHVKFSTDGGHHWRQDGMLTDPVAPTSIVVKLDGHVTRGCEYKISLATYKTEGKTWADSGTQSFLDVDHATLSRKNKSATLQVKGINNSVCFGQIDLYAGDTVYDGKTPSTALPHYPDSATPEDLITAWNGAYPDCDKNGGGDTPPSTGPSDSTPPSTGPSDSTTPPSGSDTTPPSTGPSDTTSPSPSTSASTGTPSTSPSSSAPAVGATTAPSGTPVAQPVSSTPTLAETGSNSSQTTTFIAAGAALVVIGAGAVVFTRRRNRGSNA</sequence>
<keyword evidence="3" id="KW-0732">Signal</keyword>